<name>A0ABV5EQZ8_9MICO</name>
<evidence type="ECO:0000313" key="5">
    <source>
        <dbReference type="EMBL" id="MFB8892389.1"/>
    </source>
</evidence>
<feature type="transmembrane region" description="Helical" evidence="2">
    <location>
        <begin position="116"/>
        <end position="138"/>
    </location>
</feature>
<comment type="caution">
    <text evidence="5">The sequence shown here is derived from an EMBL/GenBank/DDBJ whole genome shotgun (WGS) entry which is preliminary data.</text>
</comment>
<dbReference type="InterPro" id="IPR027843">
    <property type="entry name" value="DUF4440"/>
</dbReference>
<dbReference type="Pfam" id="PF10708">
    <property type="entry name" value="DUF2510"/>
    <property type="match status" value="1"/>
</dbReference>
<accession>A0ABV5EQZ8</accession>
<dbReference type="SUPFAM" id="SSF54427">
    <property type="entry name" value="NTF2-like"/>
    <property type="match status" value="1"/>
</dbReference>
<reference evidence="5 6" key="1">
    <citation type="submission" date="2024-08" db="EMBL/GenBank/DDBJ databases">
        <title>Heavy metals resistant antinobacteria isolated from wastewater.</title>
        <authorList>
            <person name="Roman Ponce B."/>
            <person name="Blanco Mercado M.A."/>
            <person name="Avila Aldana I.N."/>
            <person name="Morales Arrieta S."/>
        </authorList>
    </citation>
    <scope>NUCLEOTIDE SEQUENCE [LARGE SCALE GENOMIC DNA]</scope>
    <source>
        <strain evidence="6">sma-1</strain>
    </source>
</reference>
<keyword evidence="2" id="KW-0812">Transmembrane</keyword>
<proteinExistence type="predicted"/>
<dbReference type="InterPro" id="IPR032710">
    <property type="entry name" value="NTF2-like_dom_sf"/>
</dbReference>
<dbReference type="Pfam" id="PF14534">
    <property type="entry name" value="DUF4440"/>
    <property type="match status" value="1"/>
</dbReference>
<evidence type="ECO:0000259" key="3">
    <source>
        <dbReference type="Pfam" id="PF10708"/>
    </source>
</evidence>
<gene>
    <name evidence="5" type="ORF">AB7P39_05965</name>
</gene>
<keyword evidence="2" id="KW-1133">Transmembrane helix</keyword>
<evidence type="ECO:0000256" key="1">
    <source>
        <dbReference type="SAM" id="MobiDB-lite"/>
    </source>
</evidence>
<evidence type="ECO:0000313" key="6">
    <source>
        <dbReference type="Proteomes" id="UP001589643"/>
    </source>
</evidence>
<feature type="domain" description="DUF4440" evidence="4">
    <location>
        <begin position="169"/>
        <end position="275"/>
    </location>
</feature>
<sequence length="281" mass="29496">MSGSTPPGWYDDGHGALRWWDGSRWTEHTHAPVEPEPEPQPQLEEPPAVTEASLAESQHGVAASDTASPTDALPPIPPSPGGFAPVYPGAHPSIATAAVTGAVGETGAAPARRSRLWIVFVALGVVLVGLVVLAAVFIPRFIVGILDPSSDRPGATAVQGAELRAAEDIVDAYDDAWDEMDCAAYQAILTPEFLASGGLSDCADFAQAAREFNNSVEDYEVSFISTTREGDTIYVETVETFTQTADAAGAPLENPVPASFSALYTLVPGGSGWLIDDYVEQ</sequence>
<evidence type="ECO:0000259" key="4">
    <source>
        <dbReference type="Pfam" id="PF14534"/>
    </source>
</evidence>
<dbReference type="InterPro" id="IPR018929">
    <property type="entry name" value="DUF2510"/>
</dbReference>
<keyword evidence="6" id="KW-1185">Reference proteome</keyword>
<dbReference type="Gene3D" id="3.10.450.50">
    <property type="match status" value="1"/>
</dbReference>
<organism evidence="5 6">
    <name type="scientific">Microbacterium plantarum</name>
    <dbReference type="NCBI Taxonomy" id="1816425"/>
    <lineage>
        <taxon>Bacteria</taxon>
        <taxon>Bacillati</taxon>
        <taxon>Actinomycetota</taxon>
        <taxon>Actinomycetes</taxon>
        <taxon>Micrococcales</taxon>
        <taxon>Microbacteriaceae</taxon>
        <taxon>Microbacterium</taxon>
    </lineage>
</organism>
<dbReference type="EMBL" id="JBHLHV010000001">
    <property type="protein sequence ID" value="MFB8892389.1"/>
    <property type="molecule type" value="Genomic_DNA"/>
</dbReference>
<feature type="domain" description="DUF2510" evidence="3">
    <location>
        <begin position="7"/>
        <end position="37"/>
    </location>
</feature>
<dbReference type="Proteomes" id="UP001589643">
    <property type="component" value="Unassembled WGS sequence"/>
</dbReference>
<protein>
    <submittedName>
        <fullName evidence="5">DUF2510 domain-containing protein</fullName>
    </submittedName>
</protein>
<dbReference type="RefSeq" id="WP_378717644.1">
    <property type="nucleotide sequence ID" value="NZ_JBHLHV010000001.1"/>
</dbReference>
<keyword evidence="2" id="KW-0472">Membrane</keyword>
<evidence type="ECO:0000256" key="2">
    <source>
        <dbReference type="SAM" id="Phobius"/>
    </source>
</evidence>
<feature type="region of interest" description="Disordered" evidence="1">
    <location>
        <begin position="26"/>
        <end position="87"/>
    </location>
</feature>